<dbReference type="InterPro" id="IPR050090">
    <property type="entry name" value="Tyrosine_recombinase_XerCD"/>
</dbReference>
<evidence type="ECO:0000259" key="10">
    <source>
        <dbReference type="PROSITE" id="PS51898"/>
    </source>
</evidence>
<keyword evidence="5" id="KW-0229">DNA integration</keyword>
<dbReference type="GO" id="GO:0051301">
    <property type="term" value="P:cell division"/>
    <property type="evidence" value="ECO:0007669"/>
    <property type="project" value="UniProtKB-KW"/>
</dbReference>
<dbReference type="OrthoDB" id="8610787at2"/>
<dbReference type="PANTHER" id="PTHR30349">
    <property type="entry name" value="PHAGE INTEGRASE-RELATED"/>
    <property type="match status" value="1"/>
</dbReference>
<protein>
    <submittedName>
        <fullName evidence="12">Site-specific recombinase XerD</fullName>
    </submittedName>
</protein>
<dbReference type="Pfam" id="PF00589">
    <property type="entry name" value="Phage_integrase"/>
    <property type="match status" value="1"/>
</dbReference>
<keyword evidence="3" id="KW-0132">Cell division</keyword>
<keyword evidence="8" id="KW-0131">Cell cycle</keyword>
<dbReference type="InterPro" id="IPR002104">
    <property type="entry name" value="Integrase_catalytic"/>
</dbReference>
<accession>A0A316FN06</accession>
<keyword evidence="2" id="KW-0963">Cytoplasm</keyword>
<evidence type="ECO:0000256" key="8">
    <source>
        <dbReference type="ARBA" id="ARBA00023306"/>
    </source>
</evidence>
<organism evidence="12 13">
    <name type="scientific">Pleionea mediterranea</name>
    <dbReference type="NCBI Taxonomy" id="523701"/>
    <lineage>
        <taxon>Bacteria</taxon>
        <taxon>Pseudomonadati</taxon>
        <taxon>Pseudomonadota</taxon>
        <taxon>Gammaproteobacteria</taxon>
        <taxon>Oceanospirillales</taxon>
        <taxon>Pleioneaceae</taxon>
        <taxon>Pleionea</taxon>
    </lineage>
</organism>
<evidence type="ECO:0000256" key="6">
    <source>
        <dbReference type="ARBA" id="ARBA00023125"/>
    </source>
</evidence>
<feature type="domain" description="Core-binding (CB)" evidence="11">
    <location>
        <begin position="40"/>
        <end position="145"/>
    </location>
</feature>
<dbReference type="GO" id="GO:0005737">
    <property type="term" value="C:cytoplasm"/>
    <property type="evidence" value="ECO:0007669"/>
    <property type="project" value="UniProtKB-SubCell"/>
</dbReference>
<dbReference type="GO" id="GO:0015074">
    <property type="term" value="P:DNA integration"/>
    <property type="evidence" value="ECO:0007669"/>
    <property type="project" value="UniProtKB-KW"/>
</dbReference>
<dbReference type="PANTHER" id="PTHR30349:SF77">
    <property type="entry name" value="TYROSINE RECOMBINASE XERC"/>
    <property type="match status" value="1"/>
</dbReference>
<evidence type="ECO:0000256" key="7">
    <source>
        <dbReference type="ARBA" id="ARBA00023172"/>
    </source>
</evidence>
<sequence>MSELSVTRPLPLEHLQLGTELDGTYGTNRNTGNGLLIDAHNDLEALNSWLEEFKDSPQTYRNYRKEIERLLLWSLLVLNKPFSSLSRDDLRAYEEFLVSPTPTNQWCGPRRPRHSDEWRPFLGPLSESSRHQALVVIGAAFGYLSDAGYLLGNPVKLLRRKKAKSTNKNTVERFLEQELWNYVWEFIEGLPEQSLREREHKARIRFLFHLLYLLGPRVSEVANLQMSDFRESRGKWWCYILGKGNKRDKVPVNDSMLSALIDYRRFLDLSDLPKLDEHASVLRSVKGSQGISSNMIYRIVKKIFGQAADSLEFEKPEYAFKLRKASTHWMRHTAMTHLADQGVDLHHIRQTARHSDINTTSRYVHSDEELWHNSVKSHNP</sequence>
<keyword evidence="6 9" id="KW-0238">DNA-binding</keyword>
<evidence type="ECO:0000256" key="5">
    <source>
        <dbReference type="ARBA" id="ARBA00022908"/>
    </source>
</evidence>
<evidence type="ECO:0000256" key="4">
    <source>
        <dbReference type="ARBA" id="ARBA00022829"/>
    </source>
</evidence>
<evidence type="ECO:0000313" key="12">
    <source>
        <dbReference type="EMBL" id="PWK49889.1"/>
    </source>
</evidence>
<dbReference type="InterPro" id="IPR011010">
    <property type="entry name" value="DNA_brk_join_enz"/>
</dbReference>
<feature type="domain" description="Tyr recombinase" evidence="10">
    <location>
        <begin position="170"/>
        <end position="376"/>
    </location>
</feature>
<keyword evidence="7" id="KW-0233">DNA recombination</keyword>
<evidence type="ECO:0000256" key="1">
    <source>
        <dbReference type="ARBA" id="ARBA00004496"/>
    </source>
</evidence>
<dbReference type="PROSITE" id="PS51900">
    <property type="entry name" value="CB"/>
    <property type="match status" value="1"/>
</dbReference>
<reference evidence="12 13" key="1">
    <citation type="submission" date="2018-05" db="EMBL/GenBank/DDBJ databases">
        <title>Genomic Encyclopedia of Type Strains, Phase IV (KMG-IV): sequencing the most valuable type-strain genomes for metagenomic binning, comparative biology and taxonomic classification.</title>
        <authorList>
            <person name="Goeker M."/>
        </authorList>
    </citation>
    <scope>NUCLEOTIDE SEQUENCE [LARGE SCALE GENOMIC DNA]</scope>
    <source>
        <strain evidence="12 13">DSM 25350</strain>
    </source>
</reference>
<dbReference type="GO" id="GO:0006310">
    <property type="term" value="P:DNA recombination"/>
    <property type="evidence" value="ECO:0007669"/>
    <property type="project" value="UniProtKB-KW"/>
</dbReference>
<proteinExistence type="predicted"/>
<comment type="subcellular location">
    <subcellularLocation>
        <location evidence="1">Cytoplasm</location>
    </subcellularLocation>
</comment>
<dbReference type="Gene3D" id="1.10.150.130">
    <property type="match status" value="1"/>
</dbReference>
<comment type="caution">
    <text evidence="12">The sequence shown here is derived from an EMBL/GenBank/DDBJ whole genome shotgun (WGS) entry which is preliminary data.</text>
</comment>
<dbReference type="InterPro" id="IPR010998">
    <property type="entry name" value="Integrase_recombinase_N"/>
</dbReference>
<dbReference type="InterPro" id="IPR013762">
    <property type="entry name" value="Integrase-like_cat_sf"/>
</dbReference>
<evidence type="ECO:0000259" key="11">
    <source>
        <dbReference type="PROSITE" id="PS51900"/>
    </source>
</evidence>
<gene>
    <name evidence="12" type="ORF">C8D97_10750</name>
</gene>
<name>A0A316FN06_9GAMM</name>
<dbReference type="PROSITE" id="PS51898">
    <property type="entry name" value="TYR_RECOMBINASE"/>
    <property type="match status" value="1"/>
</dbReference>
<keyword evidence="4" id="KW-0159">Chromosome partition</keyword>
<dbReference type="Proteomes" id="UP000245790">
    <property type="component" value="Unassembled WGS sequence"/>
</dbReference>
<dbReference type="GO" id="GO:0003677">
    <property type="term" value="F:DNA binding"/>
    <property type="evidence" value="ECO:0007669"/>
    <property type="project" value="UniProtKB-UniRule"/>
</dbReference>
<evidence type="ECO:0000313" key="13">
    <source>
        <dbReference type="Proteomes" id="UP000245790"/>
    </source>
</evidence>
<dbReference type="GO" id="GO:0007059">
    <property type="term" value="P:chromosome segregation"/>
    <property type="evidence" value="ECO:0007669"/>
    <property type="project" value="UniProtKB-KW"/>
</dbReference>
<evidence type="ECO:0000256" key="2">
    <source>
        <dbReference type="ARBA" id="ARBA00022490"/>
    </source>
</evidence>
<dbReference type="AlphaFoldDB" id="A0A316FN06"/>
<dbReference type="Gene3D" id="1.10.443.10">
    <property type="entry name" value="Intergrase catalytic core"/>
    <property type="match status" value="1"/>
</dbReference>
<evidence type="ECO:0000256" key="9">
    <source>
        <dbReference type="PROSITE-ProRule" id="PRU01248"/>
    </source>
</evidence>
<dbReference type="SUPFAM" id="SSF56349">
    <property type="entry name" value="DNA breaking-rejoining enzymes"/>
    <property type="match status" value="1"/>
</dbReference>
<dbReference type="CDD" id="cd00397">
    <property type="entry name" value="DNA_BRE_C"/>
    <property type="match status" value="1"/>
</dbReference>
<dbReference type="RefSeq" id="WP_109763677.1">
    <property type="nucleotide sequence ID" value="NZ_QGGU01000007.1"/>
</dbReference>
<dbReference type="InterPro" id="IPR044068">
    <property type="entry name" value="CB"/>
</dbReference>
<evidence type="ECO:0000256" key="3">
    <source>
        <dbReference type="ARBA" id="ARBA00022618"/>
    </source>
</evidence>
<dbReference type="EMBL" id="QGGU01000007">
    <property type="protein sequence ID" value="PWK49889.1"/>
    <property type="molecule type" value="Genomic_DNA"/>
</dbReference>
<keyword evidence="13" id="KW-1185">Reference proteome</keyword>